<protein>
    <recommendedName>
        <fullName evidence="3">Phage protein</fullName>
    </recommendedName>
</protein>
<comment type="caution">
    <text evidence="1">The sequence shown here is derived from an EMBL/GenBank/DDBJ whole genome shotgun (WGS) entry which is preliminary data.</text>
</comment>
<name>A0A7W8EPA8_9HYPH</name>
<evidence type="ECO:0008006" key="3">
    <source>
        <dbReference type="Google" id="ProtNLM"/>
    </source>
</evidence>
<accession>A0A7W8EPA8</accession>
<dbReference type="EMBL" id="JACHIL010000002">
    <property type="protein sequence ID" value="MBB5090616.1"/>
    <property type="molecule type" value="Genomic_DNA"/>
</dbReference>
<evidence type="ECO:0000313" key="1">
    <source>
        <dbReference type="EMBL" id="MBB5090616.1"/>
    </source>
</evidence>
<dbReference type="Proteomes" id="UP000531231">
    <property type="component" value="Unassembled WGS sequence"/>
</dbReference>
<evidence type="ECO:0000313" key="2">
    <source>
        <dbReference type="Proteomes" id="UP000531231"/>
    </source>
</evidence>
<reference evidence="1 2" key="1">
    <citation type="submission" date="2020-08" db="EMBL/GenBank/DDBJ databases">
        <title>Genomic Encyclopedia of Type Strains, Phase IV (KMG-IV): sequencing the most valuable type-strain genomes for metagenomic binning, comparative biology and taxonomic classification.</title>
        <authorList>
            <person name="Goeker M."/>
        </authorList>
    </citation>
    <scope>NUCLEOTIDE SEQUENCE [LARGE SCALE GENOMIC DNA]</scope>
    <source>
        <strain evidence="1 2">DSM 25620</strain>
    </source>
</reference>
<organism evidence="1 2">
    <name type="scientific">Pseudochrobactrum saccharolyticum</name>
    <dbReference type="NCBI Taxonomy" id="354352"/>
    <lineage>
        <taxon>Bacteria</taxon>
        <taxon>Pseudomonadati</taxon>
        <taxon>Pseudomonadota</taxon>
        <taxon>Alphaproteobacteria</taxon>
        <taxon>Hyphomicrobiales</taxon>
        <taxon>Brucellaceae</taxon>
        <taxon>Pseudochrobactrum</taxon>
    </lineage>
</organism>
<sequence length="191" mass="21627">MTPTDICNQALDILKEAEITSLENDNRPIVRWMKRNFDTSRDSLLSRYDWNFALQRVALAADTVAPAFGWRHAFTVPHDCLRVLPVTACGKSEGSPIRHEVEGLRILTDAQGPLKVRYVRRTEDYDRYPTAFVEALAAYIAMKCGHWVTGKVSYVQVAQGLYREAIDAAWRIDAIEGTSPRAADDDWVAQR</sequence>
<dbReference type="AlphaFoldDB" id="A0A7W8EPA8"/>
<gene>
    <name evidence="1" type="ORF">HNQ68_001140</name>
</gene>
<dbReference type="RefSeq" id="WP_151159340.1">
    <property type="nucleotide sequence ID" value="NZ_JACHIL010000002.1"/>
</dbReference>
<keyword evidence="2" id="KW-1185">Reference proteome</keyword>
<proteinExistence type="predicted"/>